<dbReference type="BioCyc" id="FSP457404-HMP:GTSQ-3542-MONOMER"/>
<accession>H1PYJ4</accession>
<feature type="transmembrane region" description="Helical" evidence="2">
    <location>
        <begin position="41"/>
        <end position="63"/>
    </location>
</feature>
<feature type="region of interest" description="Disordered" evidence="1">
    <location>
        <begin position="68"/>
        <end position="93"/>
    </location>
</feature>
<evidence type="ECO:0000313" key="4">
    <source>
        <dbReference type="Proteomes" id="UP000003233"/>
    </source>
</evidence>
<keyword evidence="2" id="KW-0812">Transmembrane</keyword>
<evidence type="ECO:0000256" key="1">
    <source>
        <dbReference type="SAM" id="MobiDB-lite"/>
    </source>
</evidence>
<evidence type="ECO:0000256" key="2">
    <source>
        <dbReference type="SAM" id="Phobius"/>
    </source>
</evidence>
<dbReference type="RefSeq" id="WP_008699433.1">
    <property type="nucleotide sequence ID" value="NZ_KE161012.1"/>
</dbReference>
<keyword evidence="2" id="KW-1133">Transmembrane helix</keyword>
<reference evidence="3 4" key="1">
    <citation type="submission" date="2012-07" db="EMBL/GenBank/DDBJ databases">
        <title>The Genome Sequence of Fusobacterium ulcerans 12_1B.</title>
        <authorList>
            <consortium name="The Broad Institute Genome Sequencing Platform"/>
            <person name="Earl A."/>
            <person name="Ward D."/>
            <person name="Feldgarden M."/>
            <person name="Gevers D."/>
            <person name="Strauss J."/>
            <person name="Ambrose C.E."/>
            <person name="Allen-Vercoe E."/>
            <person name="Walker B."/>
            <person name="Young S.K."/>
            <person name="Zeng Q."/>
            <person name="Gargeya S."/>
            <person name="Fitzgerald M."/>
            <person name="Haas B."/>
            <person name="Abouelleil A."/>
            <person name="Alvarado L."/>
            <person name="Arachchi H.M."/>
            <person name="Berlin A.M."/>
            <person name="Chapman S.B."/>
            <person name="Goldberg J."/>
            <person name="Griggs A."/>
            <person name="Gujja S."/>
            <person name="Hansen M."/>
            <person name="Howarth C."/>
            <person name="Imamovic A."/>
            <person name="Larimer J."/>
            <person name="McCowen C."/>
            <person name="Montmayeur A."/>
            <person name="Murphy C."/>
            <person name="Neiman D."/>
            <person name="Pearson M."/>
            <person name="Priest M."/>
            <person name="Roberts A."/>
            <person name="Saif S."/>
            <person name="Shea T."/>
            <person name="Sisk P."/>
            <person name="Sykes S."/>
            <person name="Wortman J."/>
            <person name="Nusbaum C."/>
            <person name="Birren B."/>
        </authorList>
    </citation>
    <scope>NUCLEOTIDE SEQUENCE [LARGE SCALE GENOMIC DNA]</scope>
    <source>
        <strain evidence="3 4">12_1B</strain>
    </source>
</reference>
<keyword evidence="2" id="KW-0472">Membrane</keyword>
<keyword evidence="4" id="KW-1185">Reference proteome</keyword>
<gene>
    <name evidence="3" type="ORF">HMPREF0402_03487</name>
</gene>
<sequence>MIKSFRIFKAILFNLFINMSNYILLYYLERSLPPDTFNFDLVWKVIFTGVNILTVISVLLIIYGTDEKNNGELDPKISEYEEKQEMKEEKNDR</sequence>
<proteinExistence type="predicted"/>
<protein>
    <submittedName>
        <fullName evidence="3">Uncharacterized protein</fullName>
    </submittedName>
</protein>
<comment type="caution">
    <text evidence="3">The sequence shown here is derived from an EMBL/GenBank/DDBJ whole genome shotgun (WGS) entry which is preliminary data.</text>
</comment>
<dbReference type="AlphaFoldDB" id="H1PYJ4"/>
<feature type="transmembrane region" description="Helical" evidence="2">
    <location>
        <begin position="7"/>
        <end position="29"/>
    </location>
</feature>
<dbReference type="PATRIC" id="fig|457404.5.peg.3536"/>
<name>H1PYJ4_9FUSO</name>
<evidence type="ECO:0000313" key="3">
    <source>
        <dbReference type="EMBL" id="EHO77183.1"/>
    </source>
</evidence>
<dbReference type="EMBL" id="AGWJ02000035">
    <property type="protein sequence ID" value="EHO77183.1"/>
    <property type="molecule type" value="Genomic_DNA"/>
</dbReference>
<dbReference type="HOGENOM" id="CLU_2395470_0_0_0"/>
<organism evidence="3 4">
    <name type="scientific">Fusobacterium ulcerans 12-1B</name>
    <dbReference type="NCBI Taxonomy" id="457404"/>
    <lineage>
        <taxon>Bacteria</taxon>
        <taxon>Fusobacteriati</taxon>
        <taxon>Fusobacteriota</taxon>
        <taxon>Fusobacteriia</taxon>
        <taxon>Fusobacteriales</taxon>
        <taxon>Fusobacteriaceae</taxon>
        <taxon>Fusobacterium</taxon>
    </lineage>
</organism>
<dbReference type="Proteomes" id="UP000003233">
    <property type="component" value="Unassembled WGS sequence"/>
</dbReference>